<organism evidence="1 2">
    <name type="scientific">Smallanthus sonchifolius</name>
    <dbReference type="NCBI Taxonomy" id="185202"/>
    <lineage>
        <taxon>Eukaryota</taxon>
        <taxon>Viridiplantae</taxon>
        <taxon>Streptophyta</taxon>
        <taxon>Embryophyta</taxon>
        <taxon>Tracheophyta</taxon>
        <taxon>Spermatophyta</taxon>
        <taxon>Magnoliopsida</taxon>
        <taxon>eudicotyledons</taxon>
        <taxon>Gunneridae</taxon>
        <taxon>Pentapetalae</taxon>
        <taxon>asterids</taxon>
        <taxon>campanulids</taxon>
        <taxon>Asterales</taxon>
        <taxon>Asteraceae</taxon>
        <taxon>Asteroideae</taxon>
        <taxon>Heliantheae alliance</taxon>
        <taxon>Millerieae</taxon>
        <taxon>Smallanthus</taxon>
    </lineage>
</organism>
<sequence length="94" mass="10596">MSVKKESSFFLPLCFVQCQNKDKCDLVDLVLVLHIIKFGSFGMNAVEINQDEQVAKMMKEIDWDDEALRLSMEASVVPAGPCLTKLMLHFTGND</sequence>
<evidence type="ECO:0000313" key="1">
    <source>
        <dbReference type="EMBL" id="KAI3773315.1"/>
    </source>
</evidence>
<keyword evidence="2" id="KW-1185">Reference proteome</keyword>
<reference evidence="2" key="1">
    <citation type="journal article" date="2022" name="Mol. Ecol. Resour.">
        <title>The genomes of chicory, endive, great burdock and yacon provide insights into Asteraceae palaeo-polyploidization history and plant inulin production.</title>
        <authorList>
            <person name="Fan W."/>
            <person name="Wang S."/>
            <person name="Wang H."/>
            <person name="Wang A."/>
            <person name="Jiang F."/>
            <person name="Liu H."/>
            <person name="Zhao H."/>
            <person name="Xu D."/>
            <person name="Zhang Y."/>
        </authorList>
    </citation>
    <scope>NUCLEOTIDE SEQUENCE [LARGE SCALE GENOMIC DNA]</scope>
    <source>
        <strain evidence="2">cv. Yunnan</strain>
    </source>
</reference>
<evidence type="ECO:0000313" key="2">
    <source>
        <dbReference type="Proteomes" id="UP001056120"/>
    </source>
</evidence>
<name>A0ACB9FR67_9ASTR</name>
<reference evidence="1 2" key="2">
    <citation type="journal article" date="2022" name="Mol. Ecol. Resour.">
        <title>The genomes of chicory, endive, great burdock and yacon provide insights into Asteraceae paleo-polyploidization history and plant inulin production.</title>
        <authorList>
            <person name="Fan W."/>
            <person name="Wang S."/>
            <person name="Wang H."/>
            <person name="Wang A."/>
            <person name="Jiang F."/>
            <person name="Liu H."/>
            <person name="Zhao H."/>
            <person name="Xu D."/>
            <person name="Zhang Y."/>
        </authorList>
    </citation>
    <scope>NUCLEOTIDE SEQUENCE [LARGE SCALE GENOMIC DNA]</scope>
    <source>
        <strain evidence="2">cv. Yunnan</strain>
        <tissue evidence="1">Leaves</tissue>
    </source>
</reference>
<dbReference type="Proteomes" id="UP001056120">
    <property type="component" value="Linkage Group LG16"/>
</dbReference>
<comment type="caution">
    <text evidence="1">The sequence shown here is derived from an EMBL/GenBank/DDBJ whole genome shotgun (WGS) entry which is preliminary data.</text>
</comment>
<accession>A0ACB9FR67</accession>
<protein>
    <submittedName>
        <fullName evidence="1">Uncharacterized protein</fullName>
    </submittedName>
</protein>
<proteinExistence type="predicted"/>
<dbReference type="EMBL" id="CM042033">
    <property type="protein sequence ID" value="KAI3773315.1"/>
    <property type="molecule type" value="Genomic_DNA"/>
</dbReference>
<gene>
    <name evidence="1" type="ORF">L1987_47840</name>
</gene>